<gene>
    <name evidence="2" type="ORF">NDU88_000600</name>
</gene>
<evidence type="ECO:0000313" key="3">
    <source>
        <dbReference type="Proteomes" id="UP001066276"/>
    </source>
</evidence>
<evidence type="ECO:0000256" key="1">
    <source>
        <dbReference type="SAM" id="MobiDB-lite"/>
    </source>
</evidence>
<dbReference type="Proteomes" id="UP001066276">
    <property type="component" value="Chromosome 5"/>
</dbReference>
<feature type="region of interest" description="Disordered" evidence="1">
    <location>
        <begin position="1"/>
        <end position="55"/>
    </location>
</feature>
<feature type="compositionally biased region" description="Basic and acidic residues" evidence="1">
    <location>
        <begin position="39"/>
        <end position="51"/>
    </location>
</feature>
<dbReference type="AlphaFoldDB" id="A0AAV7R4M6"/>
<sequence length="117" mass="12609">MRHPVPRALPAREDLSRRKRAPNAPRGALTLPAGRPPSHRCDSESPPRRGEGLLSPSVSCSVRAYAAVWFSGLEVTCGGTTSALTHKADCFTAAVLVWPFYSRPVTIAKLIQTNALC</sequence>
<comment type="caution">
    <text evidence="2">The sequence shown here is derived from an EMBL/GenBank/DDBJ whole genome shotgun (WGS) entry which is preliminary data.</text>
</comment>
<dbReference type="EMBL" id="JANPWB010000009">
    <property type="protein sequence ID" value="KAJ1147741.1"/>
    <property type="molecule type" value="Genomic_DNA"/>
</dbReference>
<evidence type="ECO:0000313" key="2">
    <source>
        <dbReference type="EMBL" id="KAJ1147741.1"/>
    </source>
</evidence>
<name>A0AAV7R4M6_PLEWA</name>
<organism evidence="2 3">
    <name type="scientific">Pleurodeles waltl</name>
    <name type="common">Iberian ribbed newt</name>
    <dbReference type="NCBI Taxonomy" id="8319"/>
    <lineage>
        <taxon>Eukaryota</taxon>
        <taxon>Metazoa</taxon>
        <taxon>Chordata</taxon>
        <taxon>Craniata</taxon>
        <taxon>Vertebrata</taxon>
        <taxon>Euteleostomi</taxon>
        <taxon>Amphibia</taxon>
        <taxon>Batrachia</taxon>
        <taxon>Caudata</taxon>
        <taxon>Salamandroidea</taxon>
        <taxon>Salamandridae</taxon>
        <taxon>Pleurodelinae</taxon>
        <taxon>Pleurodeles</taxon>
    </lineage>
</organism>
<protein>
    <submittedName>
        <fullName evidence="2">Uncharacterized protein</fullName>
    </submittedName>
</protein>
<accession>A0AAV7R4M6</accession>
<keyword evidence="3" id="KW-1185">Reference proteome</keyword>
<reference evidence="2" key="1">
    <citation type="journal article" date="2022" name="bioRxiv">
        <title>Sequencing and chromosome-scale assembly of the giantPleurodeles waltlgenome.</title>
        <authorList>
            <person name="Brown T."/>
            <person name="Elewa A."/>
            <person name="Iarovenko S."/>
            <person name="Subramanian E."/>
            <person name="Araus A.J."/>
            <person name="Petzold A."/>
            <person name="Susuki M."/>
            <person name="Suzuki K.-i.T."/>
            <person name="Hayashi T."/>
            <person name="Toyoda A."/>
            <person name="Oliveira C."/>
            <person name="Osipova E."/>
            <person name="Leigh N.D."/>
            <person name="Simon A."/>
            <person name="Yun M.H."/>
        </authorList>
    </citation>
    <scope>NUCLEOTIDE SEQUENCE</scope>
    <source>
        <strain evidence="2">20211129_DDA</strain>
        <tissue evidence="2">Liver</tissue>
    </source>
</reference>
<proteinExistence type="predicted"/>